<evidence type="ECO:0000256" key="4">
    <source>
        <dbReference type="ARBA" id="ARBA00022695"/>
    </source>
</evidence>
<dbReference type="Gene3D" id="1.20.272.10">
    <property type="match status" value="1"/>
</dbReference>
<dbReference type="SUPFAM" id="SSF52540">
    <property type="entry name" value="P-loop containing nucleoside triphosphate hydrolases"/>
    <property type="match status" value="1"/>
</dbReference>
<dbReference type="Pfam" id="PF13177">
    <property type="entry name" value="DNA_pol3_delta2"/>
    <property type="match status" value="1"/>
</dbReference>
<feature type="domain" description="DNA polymerase III delta subunit C-terminal" evidence="8">
    <location>
        <begin position="210"/>
        <end position="325"/>
    </location>
</feature>
<dbReference type="SUPFAM" id="SSF48019">
    <property type="entry name" value="post-AAA+ oligomerization domain-like"/>
    <property type="match status" value="1"/>
</dbReference>
<keyword evidence="3 9" id="KW-0808">Transferase</keyword>
<evidence type="ECO:0000313" key="9">
    <source>
        <dbReference type="EMBL" id="QBQ55416.1"/>
    </source>
</evidence>
<dbReference type="GO" id="GO:0008408">
    <property type="term" value="F:3'-5' exonuclease activity"/>
    <property type="evidence" value="ECO:0007669"/>
    <property type="project" value="InterPro"/>
</dbReference>
<dbReference type="InterPro" id="IPR004622">
    <property type="entry name" value="DNA_pol_HolB"/>
</dbReference>
<dbReference type="Proteomes" id="UP000294325">
    <property type="component" value="Chromosome"/>
</dbReference>
<dbReference type="InterPro" id="IPR050238">
    <property type="entry name" value="DNA_Rep/Repair_Clamp_Loader"/>
</dbReference>
<dbReference type="GO" id="GO:0009360">
    <property type="term" value="C:DNA polymerase III complex"/>
    <property type="evidence" value="ECO:0007669"/>
    <property type="project" value="InterPro"/>
</dbReference>
<keyword evidence="5" id="KW-0235">DNA replication</keyword>
<reference evidence="9 10" key="1">
    <citation type="submission" date="2019-03" db="EMBL/GenBank/DDBJ databases">
        <title>The genome sequence of Nitrosococcus wardiae strain D1FHST reveals the archetypal metabolic capacity of ammonia-oxidizing Gammaproteobacteria.</title>
        <authorList>
            <person name="Wang L."/>
            <person name="Lim C.K."/>
            <person name="Hanson T.E."/>
            <person name="Dang H."/>
            <person name="Klotz M.G."/>
        </authorList>
    </citation>
    <scope>NUCLEOTIDE SEQUENCE [LARGE SCALE GENOMIC DNA]</scope>
    <source>
        <strain evidence="9 10">D1FHS</strain>
    </source>
</reference>
<dbReference type="GO" id="GO:0003677">
    <property type="term" value="F:DNA binding"/>
    <property type="evidence" value="ECO:0007669"/>
    <property type="project" value="InterPro"/>
</dbReference>
<name>A0A4P7C3C8_9GAMM</name>
<gene>
    <name evidence="9" type="ORF">E3U44_13545</name>
</gene>
<evidence type="ECO:0000256" key="5">
    <source>
        <dbReference type="ARBA" id="ARBA00022705"/>
    </source>
</evidence>
<evidence type="ECO:0000256" key="3">
    <source>
        <dbReference type="ARBA" id="ARBA00022679"/>
    </source>
</evidence>
<keyword evidence="4 9" id="KW-0548">Nucleotidyltransferase</keyword>
<dbReference type="InterPro" id="IPR027417">
    <property type="entry name" value="P-loop_NTPase"/>
</dbReference>
<protein>
    <recommendedName>
        <fullName evidence="2">DNA polymerase III subunit delta'</fullName>
        <ecNumber evidence="1">2.7.7.7</ecNumber>
    </recommendedName>
</protein>
<evidence type="ECO:0000256" key="1">
    <source>
        <dbReference type="ARBA" id="ARBA00012417"/>
    </source>
</evidence>
<keyword evidence="6" id="KW-0239">DNA-directed DNA polymerase</keyword>
<dbReference type="EC" id="2.7.7.7" evidence="1"/>
<keyword evidence="10" id="KW-1185">Reference proteome</keyword>
<accession>A0A4P7C3C8</accession>
<dbReference type="GO" id="GO:0006261">
    <property type="term" value="P:DNA-templated DNA replication"/>
    <property type="evidence" value="ECO:0007669"/>
    <property type="project" value="TreeGrafter"/>
</dbReference>
<dbReference type="PANTHER" id="PTHR11669:SF8">
    <property type="entry name" value="DNA POLYMERASE III SUBUNIT DELTA"/>
    <property type="match status" value="1"/>
</dbReference>
<dbReference type="GO" id="GO:0003887">
    <property type="term" value="F:DNA-directed DNA polymerase activity"/>
    <property type="evidence" value="ECO:0007669"/>
    <property type="project" value="UniProtKB-KW"/>
</dbReference>
<organism evidence="9 10">
    <name type="scientific">Nitrosococcus wardiae</name>
    <dbReference type="NCBI Taxonomy" id="1814290"/>
    <lineage>
        <taxon>Bacteria</taxon>
        <taxon>Pseudomonadati</taxon>
        <taxon>Pseudomonadota</taxon>
        <taxon>Gammaproteobacteria</taxon>
        <taxon>Chromatiales</taxon>
        <taxon>Chromatiaceae</taxon>
        <taxon>Nitrosococcus</taxon>
    </lineage>
</organism>
<proteinExistence type="predicted"/>
<dbReference type="NCBIfam" id="NF004310">
    <property type="entry name" value="PRK05707.1"/>
    <property type="match status" value="1"/>
</dbReference>
<dbReference type="Gene3D" id="3.40.50.300">
    <property type="entry name" value="P-loop containing nucleotide triphosphate hydrolases"/>
    <property type="match status" value="1"/>
</dbReference>
<dbReference type="NCBIfam" id="TIGR00678">
    <property type="entry name" value="holB"/>
    <property type="match status" value="1"/>
</dbReference>
<dbReference type="Pfam" id="PF09115">
    <property type="entry name" value="DNApol3-delta_C"/>
    <property type="match status" value="1"/>
</dbReference>
<dbReference type="OrthoDB" id="9811073at2"/>
<sequence>MSELYPWHQLHWNSLMASRVAKRMPHALLLAGPEGVGKRDFAANLVQTLSCEHPQEGGQGCGFCAGCRLQRAGSHPDNMILLPKEGKQTISVDQIRQVQTHLALKARQSGAKTVTILPAEEMTLSAANSLLKVLEEPPGETVLILITAMLSRLPITIRSRCQRLWFSPPHLEEAQLWLQQRLPPSTKMNSTALLTLTGGAPLRALEYIQQDFLSLREHFIKNLFFLAQGKADPLEITQNYLKNDLGEPLYWMSTLVGDMVRLKGGVSEQFLINRDIADSLQLLAERTDVKMLFRFLEKVDRDLWLWKGQISVNPQLLLEGLLIQWSWYFSEVNYECI</sequence>
<dbReference type="EMBL" id="CP038033">
    <property type="protein sequence ID" value="QBQ55416.1"/>
    <property type="molecule type" value="Genomic_DNA"/>
</dbReference>
<evidence type="ECO:0000256" key="2">
    <source>
        <dbReference type="ARBA" id="ARBA00014363"/>
    </source>
</evidence>
<evidence type="ECO:0000256" key="7">
    <source>
        <dbReference type="ARBA" id="ARBA00049244"/>
    </source>
</evidence>
<comment type="catalytic activity">
    <reaction evidence="7">
        <text>DNA(n) + a 2'-deoxyribonucleoside 5'-triphosphate = DNA(n+1) + diphosphate</text>
        <dbReference type="Rhea" id="RHEA:22508"/>
        <dbReference type="Rhea" id="RHEA-COMP:17339"/>
        <dbReference type="Rhea" id="RHEA-COMP:17340"/>
        <dbReference type="ChEBI" id="CHEBI:33019"/>
        <dbReference type="ChEBI" id="CHEBI:61560"/>
        <dbReference type="ChEBI" id="CHEBI:173112"/>
        <dbReference type="EC" id="2.7.7.7"/>
    </reaction>
</comment>
<dbReference type="InterPro" id="IPR015199">
    <property type="entry name" value="DNA_pol_III_delta_C"/>
</dbReference>
<evidence type="ECO:0000256" key="6">
    <source>
        <dbReference type="ARBA" id="ARBA00022932"/>
    </source>
</evidence>
<dbReference type="KEGG" id="nwr:E3U44_13545"/>
<evidence type="ECO:0000313" key="10">
    <source>
        <dbReference type="Proteomes" id="UP000294325"/>
    </source>
</evidence>
<dbReference type="PANTHER" id="PTHR11669">
    <property type="entry name" value="REPLICATION FACTOR C / DNA POLYMERASE III GAMMA-TAU SUBUNIT"/>
    <property type="match status" value="1"/>
</dbReference>
<dbReference type="AlphaFoldDB" id="A0A4P7C3C8"/>
<dbReference type="InterPro" id="IPR008921">
    <property type="entry name" value="DNA_pol3_clamp-load_cplx_C"/>
</dbReference>
<evidence type="ECO:0000259" key="8">
    <source>
        <dbReference type="Pfam" id="PF09115"/>
    </source>
</evidence>